<sequence>MNVEAACTFTAISTLLSAASIEEIEPAAANRILTIVTELVGQFRPANNSNDTLTSTLRYYGFPPDLLLTCIKSFVRFQPVRSPNFLGPTLRVDSIMSEGLEPPSRMFVAPSLQEFLRSGGH</sequence>
<comment type="caution">
    <text evidence="1">The sequence shown here is derived from an EMBL/GenBank/DDBJ whole genome shotgun (WGS) entry which is preliminary data.</text>
</comment>
<dbReference type="VEuPathDB" id="GiardiaDB:GMRT_13592"/>
<name>A0A4Z1SVY8_GIAMU</name>
<evidence type="ECO:0000313" key="1">
    <source>
        <dbReference type="EMBL" id="TNJ30012.1"/>
    </source>
</evidence>
<proteinExistence type="predicted"/>
<evidence type="ECO:0000313" key="2">
    <source>
        <dbReference type="Proteomes" id="UP000315496"/>
    </source>
</evidence>
<reference evidence="1 2" key="1">
    <citation type="submission" date="2019-05" db="EMBL/GenBank/DDBJ databases">
        <title>The compact genome of Giardia muris reveals important steps in the evolution of intestinal protozoan parasites.</title>
        <authorList>
            <person name="Xu F."/>
            <person name="Jimenez-Gonzalez A."/>
            <person name="Einarsson E."/>
            <person name="Astvaldsson A."/>
            <person name="Peirasmaki D."/>
            <person name="Eckmann L."/>
            <person name="Andersson J.O."/>
            <person name="Svard S.G."/>
            <person name="Jerlstrom-Hultqvist J."/>
        </authorList>
    </citation>
    <scope>NUCLEOTIDE SEQUENCE [LARGE SCALE GENOMIC DNA]</scope>
    <source>
        <strain evidence="1 2">Roberts-Thomson</strain>
    </source>
</reference>
<accession>A0A4Z1SVY8</accession>
<organism evidence="1 2">
    <name type="scientific">Giardia muris</name>
    <dbReference type="NCBI Taxonomy" id="5742"/>
    <lineage>
        <taxon>Eukaryota</taxon>
        <taxon>Metamonada</taxon>
        <taxon>Diplomonadida</taxon>
        <taxon>Hexamitidae</taxon>
        <taxon>Giardiinae</taxon>
        <taxon>Giardia</taxon>
    </lineage>
</organism>
<dbReference type="Proteomes" id="UP000315496">
    <property type="component" value="Chromosome 1"/>
</dbReference>
<dbReference type="EMBL" id="VDLU01000001">
    <property type="protein sequence ID" value="TNJ30012.1"/>
    <property type="molecule type" value="Genomic_DNA"/>
</dbReference>
<keyword evidence="2" id="KW-1185">Reference proteome</keyword>
<protein>
    <submittedName>
        <fullName evidence="1">Uncharacterized protein</fullName>
    </submittedName>
</protein>
<dbReference type="AlphaFoldDB" id="A0A4Z1SVY8"/>
<gene>
    <name evidence="1" type="ORF">GMRT_13592</name>
</gene>